<evidence type="ECO:0000259" key="9">
    <source>
        <dbReference type="Pfam" id="PF12832"/>
    </source>
</evidence>
<dbReference type="GO" id="GO:0015528">
    <property type="term" value="F:lactose:proton symporter activity"/>
    <property type="evidence" value="ECO:0007669"/>
    <property type="project" value="TreeGrafter"/>
</dbReference>
<reference evidence="10 11" key="1">
    <citation type="submission" date="2017-12" db="EMBL/GenBank/DDBJ databases">
        <authorList>
            <person name="Hurst M.R.H."/>
        </authorList>
    </citation>
    <scope>NUCLEOTIDE SEQUENCE [LARGE SCALE GENOMIC DNA]</scope>
    <source>
        <strain evidence="10 11">SY-3-19</strain>
    </source>
</reference>
<feature type="transmembrane region" description="Helical" evidence="8">
    <location>
        <begin position="361"/>
        <end position="385"/>
    </location>
</feature>
<evidence type="ECO:0000256" key="7">
    <source>
        <dbReference type="ARBA" id="ARBA00023136"/>
    </source>
</evidence>
<gene>
    <name evidence="10" type="ORF">CW354_03605</name>
</gene>
<dbReference type="NCBIfam" id="NF037955">
    <property type="entry name" value="mfs"/>
    <property type="match status" value="1"/>
</dbReference>
<protein>
    <recommendedName>
        <fullName evidence="9">Major facilitator superfamily associated domain-containing protein</fullName>
    </recommendedName>
</protein>
<keyword evidence="3" id="KW-1003">Cell membrane</keyword>
<accession>A0A2S7K962</accession>
<evidence type="ECO:0000313" key="10">
    <source>
        <dbReference type="EMBL" id="PQA89046.1"/>
    </source>
</evidence>
<dbReference type="InterPro" id="IPR036259">
    <property type="entry name" value="MFS_trans_sf"/>
</dbReference>
<dbReference type="EMBL" id="PJCH01000003">
    <property type="protein sequence ID" value="PQA89046.1"/>
    <property type="molecule type" value="Genomic_DNA"/>
</dbReference>
<feature type="transmembrane region" description="Helical" evidence="8">
    <location>
        <begin position="270"/>
        <end position="289"/>
    </location>
</feature>
<keyword evidence="7 8" id="KW-0472">Membrane</keyword>
<evidence type="ECO:0000256" key="8">
    <source>
        <dbReference type="SAM" id="Phobius"/>
    </source>
</evidence>
<dbReference type="Gene3D" id="1.20.1250.20">
    <property type="entry name" value="MFS general substrate transporter like domains"/>
    <property type="match status" value="2"/>
</dbReference>
<keyword evidence="6 8" id="KW-1133">Transmembrane helix</keyword>
<evidence type="ECO:0000256" key="4">
    <source>
        <dbReference type="ARBA" id="ARBA00022519"/>
    </source>
</evidence>
<evidence type="ECO:0000313" key="11">
    <source>
        <dbReference type="Proteomes" id="UP000239504"/>
    </source>
</evidence>
<dbReference type="PANTHER" id="PTHR23522">
    <property type="entry name" value="BLL5896 PROTEIN"/>
    <property type="match status" value="1"/>
</dbReference>
<keyword evidence="2" id="KW-0813">Transport</keyword>
<feature type="transmembrane region" description="Helical" evidence="8">
    <location>
        <begin position="193"/>
        <end position="211"/>
    </location>
</feature>
<evidence type="ECO:0000256" key="3">
    <source>
        <dbReference type="ARBA" id="ARBA00022475"/>
    </source>
</evidence>
<feature type="transmembrane region" description="Helical" evidence="8">
    <location>
        <begin position="44"/>
        <end position="65"/>
    </location>
</feature>
<name>A0A2S7K962_9PROT</name>
<feature type="transmembrane region" description="Helical" evidence="8">
    <location>
        <begin position="326"/>
        <end position="349"/>
    </location>
</feature>
<feature type="transmembrane region" description="Helical" evidence="8">
    <location>
        <begin position="129"/>
        <end position="147"/>
    </location>
</feature>
<evidence type="ECO:0000256" key="5">
    <source>
        <dbReference type="ARBA" id="ARBA00022692"/>
    </source>
</evidence>
<keyword evidence="5 8" id="KW-0812">Transmembrane</keyword>
<feature type="transmembrane region" description="Helical" evidence="8">
    <location>
        <begin position="301"/>
        <end position="320"/>
    </location>
</feature>
<proteinExistence type="predicted"/>
<feature type="transmembrane region" description="Helical" evidence="8">
    <location>
        <begin position="106"/>
        <end position="123"/>
    </location>
</feature>
<dbReference type="GO" id="GO:0030395">
    <property type="term" value="F:lactose binding"/>
    <property type="evidence" value="ECO:0007669"/>
    <property type="project" value="TreeGrafter"/>
</dbReference>
<dbReference type="PIRSF" id="PIRSF004925">
    <property type="entry name" value="HcaT"/>
    <property type="match status" value="1"/>
</dbReference>
<keyword evidence="4" id="KW-0997">Cell inner membrane</keyword>
<feature type="domain" description="Major facilitator superfamily associated" evidence="9">
    <location>
        <begin position="43"/>
        <end position="395"/>
    </location>
</feature>
<dbReference type="PANTHER" id="PTHR23522:SF10">
    <property type="entry name" value="3-PHENYLPROPIONIC ACID TRANSPORTER-RELATED"/>
    <property type="match status" value="1"/>
</dbReference>
<dbReference type="Pfam" id="PF12832">
    <property type="entry name" value="MFS_1_like"/>
    <property type="match status" value="1"/>
</dbReference>
<evidence type="ECO:0000256" key="1">
    <source>
        <dbReference type="ARBA" id="ARBA00004429"/>
    </source>
</evidence>
<dbReference type="SUPFAM" id="SSF103473">
    <property type="entry name" value="MFS general substrate transporter"/>
    <property type="match status" value="1"/>
</dbReference>
<evidence type="ECO:0000256" key="2">
    <source>
        <dbReference type="ARBA" id="ARBA00022448"/>
    </source>
</evidence>
<comment type="subcellular location">
    <subcellularLocation>
        <location evidence="1">Cell inner membrane</location>
        <topology evidence="1">Multi-pass membrane protein</topology>
    </subcellularLocation>
</comment>
<sequence length="422" mass="44581">MGLWLRRVSGLRAARERLGRLQRRDRVGPTLSDNLKKYAGPLYAFYYGGQFILLGIQLPFFAGWLALNGFDASEIGLITGAALIARLLFGPLVAFWADHQTDERRALRAVTFLFALGAGGLLIAPTKILIGASAALVIWTFGLLVPLTDTAVLRADRNGWLHYGQTRAAGSFFFLSTNIIGGAILTATGVAAAAPAMACAASFAFLMTFLLPAGAGGRGGAKPVSWREAPKLLANPVFLIVLFSAGLTQGGHAVYYAFSFLRWEQLGYSTLVIGCLWATGVIAEIFLLTRARGLAKRLGPAKLLALGGAAAALRWTVIALEPPLPLLFIVQTLHAGTFACAYLGAIEFLDRAAPLRLVNTGMTLMSTTGVGAVTGLATVAAGFVWNGAGPAPAYLMMAGMGACAFLAAILLMRVWDGGRLFD</sequence>
<organism evidence="10 11">
    <name type="scientific">Hyphococcus luteus</name>
    <dbReference type="NCBI Taxonomy" id="2058213"/>
    <lineage>
        <taxon>Bacteria</taxon>
        <taxon>Pseudomonadati</taxon>
        <taxon>Pseudomonadota</taxon>
        <taxon>Alphaproteobacteria</taxon>
        <taxon>Parvularculales</taxon>
        <taxon>Parvularculaceae</taxon>
        <taxon>Hyphococcus</taxon>
    </lineage>
</organism>
<keyword evidence="11" id="KW-1185">Reference proteome</keyword>
<evidence type="ECO:0000256" key="6">
    <source>
        <dbReference type="ARBA" id="ARBA00022989"/>
    </source>
</evidence>
<feature type="transmembrane region" description="Helical" evidence="8">
    <location>
        <begin position="391"/>
        <end position="412"/>
    </location>
</feature>
<dbReference type="GO" id="GO:0005886">
    <property type="term" value="C:plasma membrane"/>
    <property type="evidence" value="ECO:0007669"/>
    <property type="project" value="UniProtKB-SubCell"/>
</dbReference>
<feature type="transmembrane region" description="Helical" evidence="8">
    <location>
        <begin position="168"/>
        <end position="187"/>
    </location>
</feature>
<dbReference type="InterPro" id="IPR024989">
    <property type="entry name" value="MFS_assoc_dom"/>
</dbReference>
<dbReference type="Proteomes" id="UP000239504">
    <property type="component" value="Unassembled WGS sequence"/>
</dbReference>
<dbReference type="OrthoDB" id="9150135at2"/>
<comment type="caution">
    <text evidence="10">The sequence shown here is derived from an EMBL/GenBank/DDBJ whole genome shotgun (WGS) entry which is preliminary data.</text>
</comment>
<dbReference type="AlphaFoldDB" id="A0A2S7K962"/>
<dbReference type="InterPro" id="IPR026032">
    <property type="entry name" value="HcaT-like"/>
</dbReference>
<feature type="transmembrane region" description="Helical" evidence="8">
    <location>
        <begin position="232"/>
        <end position="258"/>
    </location>
</feature>
<feature type="transmembrane region" description="Helical" evidence="8">
    <location>
        <begin position="77"/>
        <end position="97"/>
    </location>
</feature>